<reference evidence="1 2" key="1">
    <citation type="submission" date="2019-03" db="EMBL/GenBank/DDBJ databases">
        <title>The genome sequence of Candidatus Serratia symbiotica strain IS.</title>
        <authorList>
            <person name="Nikoh N."/>
            <person name="Koga R."/>
            <person name="Oshima K."/>
            <person name="Hattori M."/>
            <person name="Fukatsu T."/>
        </authorList>
    </citation>
    <scope>NUCLEOTIDE SEQUENCE [LARGE SCALE GENOMIC DNA]</scope>
    <source>
        <strain evidence="1 2">IS</strain>
    </source>
</reference>
<gene>
    <name evidence="1" type="ORF">SSYIS1_12960</name>
</gene>
<dbReference type="EMBL" id="AP019531">
    <property type="protein sequence ID" value="BBI91867.1"/>
    <property type="molecule type" value="Genomic_DNA"/>
</dbReference>
<name>A0A455VFG7_9GAMM</name>
<organism evidence="1 2">
    <name type="scientific">Serratia symbiotica</name>
    <dbReference type="NCBI Taxonomy" id="138074"/>
    <lineage>
        <taxon>Bacteria</taxon>
        <taxon>Pseudomonadati</taxon>
        <taxon>Pseudomonadota</taxon>
        <taxon>Gammaproteobacteria</taxon>
        <taxon>Enterobacterales</taxon>
        <taxon>Yersiniaceae</taxon>
        <taxon>Serratia</taxon>
    </lineage>
</organism>
<evidence type="ECO:0000313" key="1">
    <source>
        <dbReference type="EMBL" id="BBI91867.1"/>
    </source>
</evidence>
<proteinExistence type="predicted"/>
<sequence length="58" mass="6668">MITCLVGKTPRLIDKTIRLLFLFDKDTLGNGEEATEFFLLSIVISPVYLQFVNIPYFL</sequence>
<evidence type="ECO:0000313" key="2">
    <source>
        <dbReference type="Proteomes" id="UP000324392"/>
    </source>
</evidence>
<dbReference type="Proteomes" id="UP000324392">
    <property type="component" value="Chromosome"/>
</dbReference>
<accession>A0A455VFG7</accession>
<protein>
    <submittedName>
        <fullName evidence="1">Uncharacterized protein</fullName>
    </submittedName>
</protein>
<dbReference type="AlphaFoldDB" id="A0A455VFG7"/>